<evidence type="ECO:0000313" key="3">
    <source>
        <dbReference type="Proteomes" id="UP001432027"/>
    </source>
</evidence>
<reference evidence="2" key="1">
    <citation type="submission" date="2023-10" db="EMBL/GenBank/DDBJ databases">
        <title>Genome assembly of Pristionchus species.</title>
        <authorList>
            <person name="Yoshida K."/>
            <person name="Sommer R.J."/>
        </authorList>
    </citation>
    <scope>NUCLEOTIDE SEQUENCE</scope>
    <source>
        <strain evidence="2">RS0144</strain>
    </source>
</reference>
<evidence type="ECO:0000259" key="1">
    <source>
        <dbReference type="Pfam" id="PF24602"/>
    </source>
</evidence>
<sequence length="146" mass="16507">IDCTSPPPNSCIHIRYNKYIPRPNRAQSVQKCNEKIPMFNVTKRGKHACYLKTPETETTKCWGDYCYWSEEEQRGCIDAAGAGDNFRLRVGESAYNDKFIVICEGDYCNSDFQYPNGTVVGPSAYRRFTSSFAISPSLISLVILPI</sequence>
<dbReference type="PANTHER" id="PTHR37433">
    <property type="entry name" value="PROTEIN CBG25136-RELATED"/>
    <property type="match status" value="1"/>
</dbReference>
<dbReference type="Pfam" id="PF24602">
    <property type="entry name" value="DUF7622"/>
    <property type="match status" value="1"/>
</dbReference>
<feature type="non-terminal residue" evidence="2">
    <location>
        <position position="146"/>
    </location>
</feature>
<dbReference type="AlphaFoldDB" id="A0AAV5SKD1"/>
<accession>A0AAV5SKD1</accession>
<dbReference type="EMBL" id="BTSX01000001">
    <property type="protein sequence ID" value="GMS80559.1"/>
    <property type="molecule type" value="Genomic_DNA"/>
</dbReference>
<proteinExistence type="predicted"/>
<dbReference type="Proteomes" id="UP001432027">
    <property type="component" value="Unassembled WGS sequence"/>
</dbReference>
<dbReference type="PANTHER" id="PTHR37433:SF5">
    <property type="entry name" value="DUF753 DOMAIN-CONTAINING PROTEIN-RELATED"/>
    <property type="match status" value="1"/>
</dbReference>
<organism evidence="2 3">
    <name type="scientific">Pristionchus entomophagus</name>
    <dbReference type="NCBI Taxonomy" id="358040"/>
    <lineage>
        <taxon>Eukaryota</taxon>
        <taxon>Metazoa</taxon>
        <taxon>Ecdysozoa</taxon>
        <taxon>Nematoda</taxon>
        <taxon>Chromadorea</taxon>
        <taxon>Rhabditida</taxon>
        <taxon>Rhabditina</taxon>
        <taxon>Diplogasteromorpha</taxon>
        <taxon>Diplogasteroidea</taxon>
        <taxon>Neodiplogasteridae</taxon>
        <taxon>Pristionchus</taxon>
    </lineage>
</organism>
<evidence type="ECO:0000313" key="2">
    <source>
        <dbReference type="EMBL" id="GMS80559.1"/>
    </source>
</evidence>
<comment type="caution">
    <text evidence="2">The sequence shown here is derived from an EMBL/GenBank/DDBJ whole genome shotgun (WGS) entry which is preliminary data.</text>
</comment>
<name>A0AAV5SKD1_9BILA</name>
<dbReference type="InterPro" id="IPR056039">
    <property type="entry name" value="DUF7622"/>
</dbReference>
<keyword evidence="3" id="KW-1185">Reference proteome</keyword>
<feature type="domain" description="DUF7622" evidence="1">
    <location>
        <begin position="43"/>
        <end position="112"/>
    </location>
</feature>
<gene>
    <name evidence="2" type="ORF">PENTCL1PPCAC_2734</name>
</gene>
<protein>
    <recommendedName>
        <fullName evidence="1">DUF7622 domain-containing protein</fullName>
    </recommendedName>
</protein>
<feature type="non-terminal residue" evidence="2">
    <location>
        <position position="1"/>
    </location>
</feature>